<dbReference type="Gene3D" id="3.40.50.261">
    <property type="entry name" value="Succinyl-CoA synthetase domains"/>
    <property type="match status" value="2"/>
</dbReference>
<dbReference type="RefSeq" id="WP_106228406.1">
    <property type="nucleotide sequence ID" value="NZ_PVTV01000016.1"/>
</dbReference>
<gene>
    <name evidence="5" type="ORF">BCM14_2575</name>
</gene>
<dbReference type="PANTHER" id="PTHR43334">
    <property type="entry name" value="ACETATE--COA LIGASE [ADP-FORMING]"/>
    <property type="match status" value="1"/>
</dbReference>
<protein>
    <submittedName>
        <fullName evidence="5">Acetyltransferase</fullName>
    </submittedName>
</protein>
<keyword evidence="3" id="KW-0067">ATP-binding</keyword>
<feature type="domain" description="N-acetyltransferase" evidence="4">
    <location>
        <begin position="651"/>
        <end position="816"/>
    </location>
</feature>
<dbReference type="Gene3D" id="3.30.470.20">
    <property type="entry name" value="ATP-grasp fold, B domain"/>
    <property type="match status" value="1"/>
</dbReference>
<evidence type="ECO:0000259" key="4">
    <source>
        <dbReference type="PROSITE" id="PS51186"/>
    </source>
</evidence>
<dbReference type="Proteomes" id="UP000238308">
    <property type="component" value="Unassembled WGS sequence"/>
</dbReference>
<dbReference type="Pfam" id="PF13607">
    <property type="entry name" value="Succ_CoA_lig"/>
    <property type="match status" value="1"/>
</dbReference>
<evidence type="ECO:0000313" key="5">
    <source>
        <dbReference type="EMBL" id="PRY96820.1"/>
    </source>
</evidence>
<comment type="caution">
    <text evidence="5">The sequence shown here is derived from an EMBL/GenBank/DDBJ whole genome shotgun (WGS) entry which is preliminary data.</text>
</comment>
<reference evidence="5 6" key="1">
    <citation type="submission" date="2018-03" db="EMBL/GenBank/DDBJ databases">
        <title>Genomic Encyclopedia of Type Strains, Phase III (KMG-III): the genomes of soil and plant-associated and newly described type strains.</title>
        <authorList>
            <person name="Whitman W."/>
        </authorList>
    </citation>
    <scope>NUCLEOTIDE SEQUENCE [LARGE SCALE GENOMIC DNA]</scope>
    <source>
        <strain evidence="5 6">MWH-P2sevCIIIb</strain>
    </source>
</reference>
<proteinExistence type="predicted"/>
<dbReference type="PROSITE" id="PS51186">
    <property type="entry name" value="GNAT"/>
    <property type="match status" value="1"/>
</dbReference>
<keyword evidence="5" id="KW-0808">Transferase</keyword>
<evidence type="ECO:0000256" key="2">
    <source>
        <dbReference type="ARBA" id="ARBA00022741"/>
    </source>
</evidence>
<dbReference type="GO" id="GO:0016874">
    <property type="term" value="F:ligase activity"/>
    <property type="evidence" value="ECO:0007669"/>
    <property type="project" value="UniProtKB-KW"/>
</dbReference>
<name>A0A2T0XD28_9BURK</name>
<dbReference type="GO" id="GO:0016747">
    <property type="term" value="F:acyltransferase activity, transferring groups other than amino-acyl groups"/>
    <property type="evidence" value="ECO:0007669"/>
    <property type="project" value="InterPro"/>
</dbReference>
<sequence length="821" mass="90718">MQRHIFGPLFEPRSILVITDQQLPLAQSLPAAEHPKLTKVQVQKGRPIEIPSELAGATAEQRLDLAVLCVDPARLAETLDQLARYRPRAAILLQSEWVDSRPEQTITLCRRWATLHGCLMIGPQSFGILRPHLGLNLSLNPTLAREGRVAFVAQSSAIVSSVLDWADETHIGFSSVVALGDETVARLAGILEYLATDSRTDSIALYVEEIGFGREFMSALRAAASVKPVVVLKAGRAFGSPQEDAAFDAALRRAGAVRVRYFVNLFSALKVLVHLRRPTGRRLAVMANGDGPSQLAMDLAIDGVPFASADFAVQTRMALSQLLEPGKSVFNPVITNQPLTRHLTRDLLHAVLNDTGVDGVLVLLSPDSRADLSAVVDELALIAPGVHKPIITCLMGDAHMRPLRRLLDDAGTPAFRTPESAADAFGVLATYHYNQQLLLQLQSPHPDGRAPDLHLARNILVKVREQGRTRLAAPEMLSLIEAFNVPLALRSTVNDIVLRQQIPLRVEVHLDLHFGPIVSVGVGGAIARIIGPDAGTDLAPLNPYLARLLLDRSRVWRHSLAGHVSQIAHEALLTVLEQVSIMVAELPDIERIVFDPIYFDDLAPFALDASIALRALPQRSDPQMQGYPHMAIHPYPYRWVESLEFGNEREGTLRPIRPEDAQALQNFIRGLSDRSRYMRFVSMMRELTPRMIARYTQIDYHRELALVVTTSEPDPADRGRKKDVVIGLAHYLRNPDGRGAEYALVVGDDWQRLGLGGRLMRKLILAAQEQGLDYIEGMVLSDNRPMISLMTKLGFTVDHEPDDPGTRRIWLNLVNRTKDSS</sequence>
<dbReference type="CDD" id="cd04301">
    <property type="entry name" value="NAT_SF"/>
    <property type="match status" value="1"/>
</dbReference>
<dbReference type="Gene3D" id="3.40.630.30">
    <property type="match status" value="1"/>
</dbReference>
<dbReference type="InterPro" id="IPR000182">
    <property type="entry name" value="GNAT_dom"/>
</dbReference>
<dbReference type="InterPro" id="IPR016102">
    <property type="entry name" value="Succinyl-CoA_synth-like"/>
</dbReference>
<evidence type="ECO:0000256" key="3">
    <source>
        <dbReference type="ARBA" id="ARBA00022840"/>
    </source>
</evidence>
<dbReference type="OrthoDB" id="9807426at2"/>
<dbReference type="InterPro" id="IPR032875">
    <property type="entry name" value="Succ_CoA_lig_flav_dom"/>
</dbReference>
<dbReference type="Pfam" id="PF13302">
    <property type="entry name" value="Acetyltransf_3"/>
    <property type="match status" value="1"/>
</dbReference>
<keyword evidence="1" id="KW-0436">Ligase</keyword>
<keyword evidence="6" id="KW-1185">Reference proteome</keyword>
<dbReference type="Pfam" id="PF13549">
    <property type="entry name" value="ATP-grasp_5"/>
    <property type="match status" value="1"/>
</dbReference>
<evidence type="ECO:0000256" key="1">
    <source>
        <dbReference type="ARBA" id="ARBA00022598"/>
    </source>
</evidence>
<organism evidence="5 6">
    <name type="scientific">Jezberella montanilacus</name>
    <dbReference type="NCBI Taxonomy" id="323426"/>
    <lineage>
        <taxon>Bacteria</taxon>
        <taxon>Pseudomonadati</taxon>
        <taxon>Pseudomonadota</taxon>
        <taxon>Betaproteobacteria</taxon>
        <taxon>Burkholderiales</taxon>
        <taxon>Alcaligenaceae</taxon>
        <taxon>Jezberella</taxon>
    </lineage>
</organism>
<dbReference type="SUPFAM" id="SSF52210">
    <property type="entry name" value="Succinyl-CoA synthetase domains"/>
    <property type="match status" value="2"/>
</dbReference>
<evidence type="ECO:0000313" key="6">
    <source>
        <dbReference type="Proteomes" id="UP000238308"/>
    </source>
</evidence>
<keyword evidence="2" id="KW-0547">Nucleotide-binding</keyword>
<dbReference type="GO" id="GO:0005524">
    <property type="term" value="F:ATP binding"/>
    <property type="evidence" value="ECO:0007669"/>
    <property type="project" value="UniProtKB-KW"/>
</dbReference>
<dbReference type="EMBL" id="PVTV01000016">
    <property type="protein sequence ID" value="PRY96820.1"/>
    <property type="molecule type" value="Genomic_DNA"/>
</dbReference>
<dbReference type="InterPro" id="IPR016181">
    <property type="entry name" value="Acyl_CoA_acyltransferase"/>
</dbReference>
<dbReference type="InterPro" id="IPR051538">
    <property type="entry name" value="Acyl-CoA_Synth/Transferase"/>
</dbReference>
<dbReference type="PANTHER" id="PTHR43334:SF1">
    <property type="entry name" value="3-HYDROXYPROPIONATE--COA LIGASE [ADP-FORMING]"/>
    <property type="match status" value="1"/>
</dbReference>
<dbReference type="AlphaFoldDB" id="A0A2T0XD28"/>
<accession>A0A2T0XD28</accession>
<dbReference type="SUPFAM" id="SSF55729">
    <property type="entry name" value="Acyl-CoA N-acyltransferases (Nat)"/>
    <property type="match status" value="1"/>
</dbReference>